<reference evidence="1 2" key="1">
    <citation type="submission" date="2017-03" db="EMBL/GenBank/DDBJ databases">
        <title>Antibiotic resistance of probiotic microorganisms.</title>
        <authorList>
            <person name="Sanudo A.I."/>
            <person name="Olivares M."/>
            <person name="Banuelos O."/>
        </authorList>
    </citation>
    <scope>NUCLEOTIDE SEQUENCE [LARGE SCALE GENOMIC DNA]</scope>
    <source>
        <strain evidence="1 2">CECT8605</strain>
    </source>
</reference>
<dbReference type="EMBL" id="MWVS01000020">
    <property type="protein sequence ID" value="OPG89232.1"/>
    <property type="molecule type" value="Genomic_DNA"/>
</dbReference>
<dbReference type="AlphaFoldDB" id="A0A1V4FP92"/>
<evidence type="ECO:0000313" key="2">
    <source>
        <dbReference type="Proteomes" id="UP000189795"/>
    </source>
</evidence>
<comment type="caution">
    <text evidence="1">The sequence shown here is derived from an EMBL/GenBank/DDBJ whole genome shotgun (WGS) entry which is preliminary data.</text>
</comment>
<dbReference type="Proteomes" id="UP000189795">
    <property type="component" value="Unassembled WGS sequence"/>
</dbReference>
<evidence type="ECO:0000313" key="1">
    <source>
        <dbReference type="EMBL" id="OPG89232.1"/>
    </source>
</evidence>
<protein>
    <submittedName>
        <fullName evidence="1">IS30 family transposase</fullName>
    </submittedName>
</protein>
<accession>A0A1V4FP92</accession>
<sequence>MTYKHLTTRELTLIADFWYQGTKAYRAAKLLQRSQETIYRVYRFLNDGKTIDQYLQTYQRHKRRCGRKQTQLPTIEVNYIHAQIKAGWTPDTIIGRHEHPISCSMRTLYRMFARNQYGL</sequence>
<feature type="non-terminal residue" evidence="1">
    <location>
        <position position="119"/>
    </location>
</feature>
<organism evidence="1 2">
    <name type="scientific">Limosilactobacillus reuteri</name>
    <name type="common">Lactobacillus reuteri</name>
    <dbReference type="NCBI Taxonomy" id="1598"/>
    <lineage>
        <taxon>Bacteria</taxon>
        <taxon>Bacillati</taxon>
        <taxon>Bacillota</taxon>
        <taxon>Bacilli</taxon>
        <taxon>Lactobacillales</taxon>
        <taxon>Lactobacillaceae</taxon>
        <taxon>Limosilactobacillus</taxon>
    </lineage>
</organism>
<name>A0A1V4FP92_LIMRT</name>
<gene>
    <name evidence="1" type="ORF">B5D07_01355</name>
</gene>
<proteinExistence type="predicted"/>